<dbReference type="PATRIC" id="fig|1379870.5.peg.2770"/>
<dbReference type="STRING" id="1379870.SD10_12760"/>
<dbReference type="GO" id="GO:0000160">
    <property type="term" value="P:phosphorelay signal transduction system"/>
    <property type="evidence" value="ECO:0007669"/>
    <property type="project" value="InterPro"/>
</dbReference>
<dbReference type="OrthoDB" id="961596at2"/>
<keyword evidence="4" id="KW-1185">Reference proteome</keyword>
<dbReference type="RefSeq" id="WP_046574136.1">
    <property type="nucleotide sequence ID" value="NZ_CP010429.1"/>
</dbReference>
<proteinExistence type="predicted"/>
<feature type="domain" description="Response regulatory" evidence="2">
    <location>
        <begin position="16"/>
        <end position="141"/>
    </location>
</feature>
<dbReference type="SMART" id="SM00448">
    <property type="entry name" value="REC"/>
    <property type="match status" value="1"/>
</dbReference>
<reference evidence="3 4" key="1">
    <citation type="journal article" date="2014" name="Curr. Microbiol.">
        <title>Spirosoma radiotolerans sp. nov., a gamma-radiation-resistant bacterium isolated from gamma ray-irradiated soil.</title>
        <authorList>
            <person name="Lee J.J."/>
            <person name="Srinivasan S."/>
            <person name="Lim S."/>
            <person name="Joe M."/>
            <person name="Im S."/>
            <person name="Bae S.I."/>
            <person name="Park K.R."/>
            <person name="Han J.H."/>
            <person name="Park S.H."/>
            <person name="Joo B.M."/>
            <person name="Park S.J."/>
            <person name="Kim M.K."/>
        </authorList>
    </citation>
    <scope>NUCLEOTIDE SEQUENCE [LARGE SCALE GENOMIC DNA]</scope>
    <source>
        <strain evidence="3 4">DG5A</strain>
    </source>
</reference>
<protein>
    <submittedName>
        <fullName evidence="3">Response regulator receiver protein</fullName>
    </submittedName>
</protein>
<dbReference type="KEGG" id="srd:SD10_12760"/>
<accession>A0A0E3ZWD7</accession>
<dbReference type="HOGENOM" id="CLU_000445_69_17_10"/>
<gene>
    <name evidence="3" type="ORF">SD10_12760</name>
</gene>
<dbReference type="Gene3D" id="3.40.50.2300">
    <property type="match status" value="1"/>
</dbReference>
<comment type="caution">
    <text evidence="1">Lacks conserved residue(s) required for the propagation of feature annotation.</text>
</comment>
<dbReference type="PANTHER" id="PTHR44520">
    <property type="entry name" value="RESPONSE REGULATOR RCP1-RELATED"/>
    <property type="match status" value="1"/>
</dbReference>
<name>A0A0E3ZWD7_9BACT</name>
<evidence type="ECO:0000313" key="4">
    <source>
        <dbReference type="Proteomes" id="UP000033054"/>
    </source>
</evidence>
<dbReference type="Pfam" id="PF00072">
    <property type="entry name" value="Response_reg"/>
    <property type="match status" value="1"/>
</dbReference>
<dbReference type="InterPro" id="IPR001789">
    <property type="entry name" value="Sig_transdc_resp-reg_receiver"/>
</dbReference>
<dbReference type="PANTHER" id="PTHR44520:SF2">
    <property type="entry name" value="RESPONSE REGULATOR RCP1"/>
    <property type="match status" value="1"/>
</dbReference>
<evidence type="ECO:0000256" key="1">
    <source>
        <dbReference type="PROSITE-ProRule" id="PRU00169"/>
    </source>
</evidence>
<evidence type="ECO:0000313" key="3">
    <source>
        <dbReference type="EMBL" id="AKD55640.1"/>
    </source>
</evidence>
<dbReference type="InterPro" id="IPR011006">
    <property type="entry name" value="CheY-like_superfamily"/>
</dbReference>
<sequence length="154" mass="18011">MAITYAPKLRKVRRTPILVVENNPDQWLIIRAALAQSFPEVEPIWKNHPLQVLSFLDECASDSRSIPRLILMEPYLPNRKDGWALLEKIKAHPRYQLIPVVVMSHSEIVEDITEAYSMNIASYITKPTTYHKWVSCFQTLRRYWWEVVSFPTSA</sequence>
<evidence type="ECO:0000259" key="2">
    <source>
        <dbReference type="PROSITE" id="PS50110"/>
    </source>
</evidence>
<organism evidence="3 4">
    <name type="scientific">Spirosoma radiotolerans</name>
    <dbReference type="NCBI Taxonomy" id="1379870"/>
    <lineage>
        <taxon>Bacteria</taxon>
        <taxon>Pseudomonadati</taxon>
        <taxon>Bacteroidota</taxon>
        <taxon>Cytophagia</taxon>
        <taxon>Cytophagales</taxon>
        <taxon>Cytophagaceae</taxon>
        <taxon>Spirosoma</taxon>
    </lineage>
</organism>
<dbReference type="AlphaFoldDB" id="A0A0E3ZWD7"/>
<dbReference type="SUPFAM" id="SSF52172">
    <property type="entry name" value="CheY-like"/>
    <property type="match status" value="1"/>
</dbReference>
<dbReference type="PROSITE" id="PS50110">
    <property type="entry name" value="RESPONSE_REGULATORY"/>
    <property type="match status" value="1"/>
</dbReference>
<dbReference type="Proteomes" id="UP000033054">
    <property type="component" value="Chromosome"/>
</dbReference>
<dbReference type="EMBL" id="CP010429">
    <property type="protein sequence ID" value="AKD55640.1"/>
    <property type="molecule type" value="Genomic_DNA"/>
</dbReference>
<dbReference type="InterPro" id="IPR052893">
    <property type="entry name" value="TCS_response_regulator"/>
</dbReference>